<sequence length="24" mass="2783">MKKKMLISLPLTLVTRTPVSKFFC</sequence>
<name>A0A0A9GX43_ARUDO</name>
<organism evidence="1">
    <name type="scientific">Arundo donax</name>
    <name type="common">Giant reed</name>
    <name type="synonym">Donax arundinaceus</name>
    <dbReference type="NCBI Taxonomy" id="35708"/>
    <lineage>
        <taxon>Eukaryota</taxon>
        <taxon>Viridiplantae</taxon>
        <taxon>Streptophyta</taxon>
        <taxon>Embryophyta</taxon>
        <taxon>Tracheophyta</taxon>
        <taxon>Spermatophyta</taxon>
        <taxon>Magnoliopsida</taxon>
        <taxon>Liliopsida</taxon>
        <taxon>Poales</taxon>
        <taxon>Poaceae</taxon>
        <taxon>PACMAD clade</taxon>
        <taxon>Arundinoideae</taxon>
        <taxon>Arundineae</taxon>
        <taxon>Arundo</taxon>
    </lineage>
</organism>
<accession>A0A0A9GX43</accession>
<dbReference type="AlphaFoldDB" id="A0A0A9GX43"/>
<dbReference type="EMBL" id="GBRH01170745">
    <property type="protein sequence ID" value="JAE27151.1"/>
    <property type="molecule type" value="Transcribed_RNA"/>
</dbReference>
<evidence type="ECO:0000313" key="1">
    <source>
        <dbReference type="EMBL" id="JAE27151.1"/>
    </source>
</evidence>
<protein>
    <submittedName>
        <fullName evidence="1">Uncharacterized protein</fullName>
    </submittedName>
</protein>
<proteinExistence type="predicted"/>
<reference evidence="1" key="2">
    <citation type="journal article" date="2015" name="Data Brief">
        <title>Shoot transcriptome of the giant reed, Arundo donax.</title>
        <authorList>
            <person name="Barrero R.A."/>
            <person name="Guerrero F.D."/>
            <person name="Moolhuijzen P."/>
            <person name="Goolsby J.A."/>
            <person name="Tidwell J."/>
            <person name="Bellgard S.E."/>
            <person name="Bellgard M.I."/>
        </authorList>
    </citation>
    <scope>NUCLEOTIDE SEQUENCE</scope>
    <source>
        <tissue evidence="1">Shoot tissue taken approximately 20 cm above the soil surface</tissue>
    </source>
</reference>
<reference evidence="1" key="1">
    <citation type="submission" date="2014-09" db="EMBL/GenBank/DDBJ databases">
        <authorList>
            <person name="Magalhaes I.L.F."/>
            <person name="Oliveira U."/>
            <person name="Santos F.R."/>
            <person name="Vidigal T.H.D.A."/>
            <person name="Brescovit A.D."/>
            <person name="Santos A.J."/>
        </authorList>
    </citation>
    <scope>NUCLEOTIDE SEQUENCE</scope>
    <source>
        <tissue evidence="1">Shoot tissue taken approximately 20 cm above the soil surface</tissue>
    </source>
</reference>